<organism evidence="1 2">
    <name type="scientific">Mycobacteroides franklinii</name>
    <dbReference type="NCBI Taxonomy" id="948102"/>
    <lineage>
        <taxon>Bacteria</taxon>
        <taxon>Bacillati</taxon>
        <taxon>Actinomycetota</taxon>
        <taxon>Actinomycetes</taxon>
        <taxon>Mycobacteriales</taxon>
        <taxon>Mycobacteriaceae</taxon>
        <taxon>Mycobacteroides</taxon>
    </lineage>
</organism>
<name>A0A4R5PDR0_9MYCO</name>
<gene>
    <name evidence="1" type="ORF">EJ571_06810</name>
</gene>
<comment type="caution">
    <text evidence="1">The sequence shown here is derived from an EMBL/GenBank/DDBJ whole genome shotgun (WGS) entry which is preliminary data.</text>
</comment>
<proteinExistence type="predicted"/>
<dbReference type="AlphaFoldDB" id="A0A4R5PDR0"/>
<reference evidence="1 2" key="1">
    <citation type="journal article" date="2019" name="Sci. Rep.">
        <title>Extended insight into the Mycobacterium chelonae-abscessus complex through whole genome sequencing of Mycobacterium salmoniphilum outbreak and Mycobacterium salmoniphilum-like strains.</title>
        <authorList>
            <person name="Behra P.R.K."/>
            <person name="Das S."/>
            <person name="Pettersson B.M.F."/>
            <person name="Shirreff L."/>
            <person name="DuCote T."/>
            <person name="Jacobsson K.G."/>
            <person name="Ennis D.G."/>
            <person name="Kirsebom L.A."/>
        </authorList>
    </citation>
    <scope>NUCLEOTIDE SEQUENCE [LARGE SCALE GENOMIC DNA]</scope>
    <source>
        <strain evidence="1 2">DSM 45524</strain>
    </source>
</reference>
<evidence type="ECO:0000313" key="2">
    <source>
        <dbReference type="Proteomes" id="UP000295627"/>
    </source>
</evidence>
<protein>
    <submittedName>
        <fullName evidence="1">Uncharacterized protein</fullName>
    </submittedName>
</protein>
<evidence type="ECO:0000313" key="1">
    <source>
        <dbReference type="EMBL" id="TDH23162.1"/>
    </source>
</evidence>
<dbReference type="Proteomes" id="UP000295627">
    <property type="component" value="Unassembled WGS sequence"/>
</dbReference>
<accession>A0A4R5PDR0</accession>
<dbReference type="EMBL" id="RXLR01000013">
    <property type="protein sequence ID" value="TDH23162.1"/>
    <property type="molecule type" value="Genomic_DNA"/>
</dbReference>
<sequence length="73" mass="7327">MAATMPAGWDEVSAMNKGLALSYGMGVASMLGLSDMFQAAYEASITTAQMGYTVADEAAGMAIKAVSALASAV</sequence>